<gene>
    <name evidence="1" type="ORF">BCR34DRAFT_494702</name>
</gene>
<comment type="caution">
    <text evidence="1">The sequence shown here is derived from an EMBL/GenBank/DDBJ whole genome shotgun (WGS) entry which is preliminary data.</text>
</comment>
<dbReference type="OrthoDB" id="2153176at2759"/>
<sequence>MDAEAKYLRSLQAIRERARIVGDAAQAGNLSHFDLHEDRMDDVADFVTSIIKRDYGPDKFDTIPPHGRWQHFEVGNVPRIAKLLQDWKTYGSDDLEVTRRLIDLFFVSVLLDAGAGDHWRYVEPGHHRTYERSEGIAVASLHMFNSMAFAADKGRKSPVVDGEGLEQLQNDALAKGFQVSDSNPMLGISSRADLLRKLGKSLLAHSGIFGKEGRPGNIVDYMIKSASSSKTLDILVFWDTLQTLLIPIWPSDRTTINGQPIGDAWPLSTLQKQTKSSNPTAKLSESIQPFHKLTQWLTYSLTVPFQRILRLQWTNLSSLTALPEYRNGGLFVDMGVLSLKPESLDRGLKHPTSGGNVDSKLPVFEAGDDVIVEWRALTLVLIDKLYGMVLKRMDGVQLSMAQLLEAGTWKSGREVAAQTRPRTKSSPIIIESDGTVF</sequence>
<dbReference type="PANTHER" id="PTHR31687:SF3">
    <property type="entry name" value="PROTEIN URG3"/>
    <property type="match status" value="1"/>
</dbReference>
<accession>A0A1Y1YQL5</accession>
<dbReference type="Pfam" id="PF07958">
    <property type="entry name" value="DUF1688"/>
    <property type="match status" value="1"/>
</dbReference>
<protein>
    <submittedName>
        <fullName evidence="1">DUF1688 domain-containing protein</fullName>
    </submittedName>
</protein>
<dbReference type="PANTHER" id="PTHR31687">
    <property type="match status" value="1"/>
</dbReference>
<dbReference type="InterPro" id="IPR012469">
    <property type="entry name" value="DUF1688"/>
</dbReference>
<dbReference type="AlphaFoldDB" id="A0A1Y1YQL5"/>
<dbReference type="STRING" id="1231657.A0A1Y1YQL5"/>
<name>A0A1Y1YQL5_9PLEO</name>
<proteinExistence type="predicted"/>
<reference evidence="1 2" key="1">
    <citation type="submission" date="2016-07" db="EMBL/GenBank/DDBJ databases">
        <title>Pervasive Adenine N6-methylation of Active Genes in Fungi.</title>
        <authorList>
            <consortium name="DOE Joint Genome Institute"/>
            <person name="Mondo S.J."/>
            <person name="Dannebaum R.O."/>
            <person name="Kuo R.C."/>
            <person name="Labutti K."/>
            <person name="Haridas S."/>
            <person name="Kuo A."/>
            <person name="Salamov A."/>
            <person name="Ahrendt S.R."/>
            <person name="Lipzen A."/>
            <person name="Sullivan W."/>
            <person name="Andreopoulos W.B."/>
            <person name="Clum A."/>
            <person name="Lindquist E."/>
            <person name="Daum C."/>
            <person name="Ramamoorthy G.K."/>
            <person name="Gryganskyi A."/>
            <person name="Culley D."/>
            <person name="Magnuson J.K."/>
            <person name="James T.Y."/>
            <person name="O'Malley M.A."/>
            <person name="Stajich J.E."/>
            <person name="Spatafora J.W."/>
            <person name="Visel A."/>
            <person name="Grigoriev I.V."/>
        </authorList>
    </citation>
    <scope>NUCLEOTIDE SEQUENCE [LARGE SCALE GENOMIC DNA]</scope>
    <source>
        <strain evidence="1 2">CBS 115471</strain>
    </source>
</reference>
<keyword evidence="2" id="KW-1185">Reference proteome</keyword>
<evidence type="ECO:0000313" key="1">
    <source>
        <dbReference type="EMBL" id="ORY00313.1"/>
    </source>
</evidence>
<dbReference type="EMBL" id="MCFA01000185">
    <property type="protein sequence ID" value="ORY00313.1"/>
    <property type="molecule type" value="Genomic_DNA"/>
</dbReference>
<dbReference type="Proteomes" id="UP000193144">
    <property type="component" value="Unassembled WGS sequence"/>
</dbReference>
<evidence type="ECO:0000313" key="2">
    <source>
        <dbReference type="Proteomes" id="UP000193144"/>
    </source>
</evidence>
<organism evidence="1 2">
    <name type="scientific">Clohesyomyces aquaticus</name>
    <dbReference type="NCBI Taxonomy" id="1231657"/>
    <lineage>
        <taxon>Eukaryota</taxon>
        <taxon>Fungi</taxon>
        <taxon>Dikarya</taxon>
        <taxon>Ascomycota</taxon>
        <taxon>Pezizomycotina</taxon>
        <taxon>Dothideomycetes</taxon>
        <taxon>Pleosporomycetidae</taxon>
        <taxon>Pleosporales</taxon>
        <taxon>Lindgomycetaceae</taxon>
        <taxon>Clohesyomyces</taxon>
    </lineage>
</organism>